<dbReference type="PROSITE" id="PS51257">
    <property type="entry name" value="PROKAR_LIPOPROTEIN"/>
    <property type="match status" value="1"/>
</dbReference>
<keyword evidence="3" id="KW-1185">Reference proteome</keyword>
<feature type="compositionally biased region" description="Basic and acidic residues" evidence="1">
    <location>
        <begin position="20"/>
        <end position="55"/>
    </location>
</feature>
<proteinExistence type="predicted"/>
<evidence type="ECO:0000313" key="3">
    <source>
        <dbReference type="Proteomes" id="UP000321736"/>
    </source>
</evidence>
<dbReference type="RefSeq" id="WP_186824439.1">
    <property type="nucleotide sequence ID" value="NZ_BKAR01000006.1"/>
</dbReference>
<gene>
    <name evidence="2" type="ORF">SPI02_08060</name>
</gene>
<protein>
    <submittedName>
        <fullName evidence="2">Uncharacterized protein</fullName>
    </submittedName>
</protein>
<feature type="compositionally biased region" description="Basic and acidic residues" evidence="1">
    <location>
        <begin position="140"/>
        <end position="157"/>
    </location>
</feature>
<sequence>MKQIIFLILASLLVLGACGQKEESKSDNQKRETAEKDKEKVRKEEKRNEESDDKSTNNNENTEQISNDINNSPKETNKPQIDVSNITDRNTLEAVLNGNYSEEEKILAYNSAVANGVIPQGNVMEGPASAAYESSLRVENGTEKSVYEQQQERKDYENNGVYRTAEEQKAHEDWVNGQQEWLDEQKAKEDKLQKEYFDLSDKMYQDGVSESDYNAMEKRQNEILDQVEPIN</sequence>
<evidence type="ECO:0000313" key="2">
    <source>
        <dbReference type="EMBL" id="GEP84221.1"/>
    </source>
</evidence>
<reference evidence="2 3" key="1">
    <citation type="submission" date="2019-07" db="EMBL/GenBank/DDBJ databases">
        <title>Whole genome shotgun sequence of Staphylococcus piscifermentans NBRC 109625.</title>
        <authorList>
            <person name="Hosoyama A."/>
            <person name="Uohara A."/>
            <person name="Ohji S."/>
            <person name="Ichikawa N."/>
        </authorList>
    </citation>
    <scope>NUCLEOTIDE SEQUENCE [LARGE SCALE GENOMIC DNA]</scope>
    <source>
        <strain evidence="2 3">NBRC 109625</strain>
    </source>
</reference>
<evidence type="ECO:0000256" key="1">
    <source>
        <dbReference type="SAM" id="MobiDB-lite"/>
    </source>
</evidence>
<feature type="compositionally biased region" description="Polar residues" evidence="1">
    <location>
        <begin position="56"/>
        <end position="85"/>
    </location>
</feature>
<dbReference type="Proteomes" id="UP000321736">
    <property type="component" value="Unassembled WGS sequence"/>
</dbReference>
<feature type="region of interest" description="Disordered" evidence="1">
    <location>
        <begin position="19"/>
        <end position="85"/>
    </location>
</feature>
<organism evidence="2 3">
    <name type="scientific">Staphylococcus piscifermentans</name>
    <dbReference type="NCBI Taxonomy" id="70258"/>
    <lineage>
        <taxon>Bacteria</taxon>
        <taxon>Bacillati</taxon>
        <taxon>Bacillota</taxon>
        <taxon>Bacilli</taxon>
        <taxon>Bacillales</taxon>
        <taxon>Staphylococcaceae</taxon>
        <taxon>Staphylococcus</taxon>
    </lineage>
</organism>
<dbReference type="EMBL" id="BKAR01000006">
    <property type="protein sequence ID" value="GEP84221.1"/>
    <property type="molecule type" value="Genomic_DNA"/>
</dbReference>
<feature type="region of interest" description="Disordered" evidence="1">
    <location>
        <begin position="135"/>
        <end position="172"/>
    </location>
</feature>
<dbReference type="AlphaFoldDB" id="A0A239U7P6"/>
<accession>A0A239U7P6</accession>
<name>A0A239U7P6_9STAP</name>
<comment type="caution">
    <text evidence="2">The sequence shown here is derived from an EMBL/GenBank/DDBJ whole genome shotgun (WGS) entry which is preliminary data.</text>
</comment>